<reference evidence="3 4" key="1">
    <citation type="submission" date="2019-05" db="EMBL/GenBank/DDBJ databases">
        <title>Another draft genome of Portunus trituberculatus and its Hox gene families provides insights of decapod evolution.</title>
        <authorList>
            <person name="Jeong J.-H."/>
            <person name="Song I."/>
            <person name="Kim S."/>
            <person name="Choi T."/>
            <person name="Kim D."/>
            <person name="Ryu S."/>
            <person name="Kim W."/>
        </authorList>
    </citation>
    <scope>NUCLEOTIDE SEQUENCE [LARGE SCALE GENOMIC DNA]</scope>
    <source>
        <tissue evidence="3">Muscle</tissue>
    </source>
</reference>
<feature type="compositionally biased region" description="Low complexity" evidence="1">
    <location>
        <begin position="40"/>
        <end position="53"/>
    </location>
</feature>
<feature type="region of interest" description="Disordered" evidence="1">
    <location>
        <begin position="25"/>
        <end position="67"/>
    </location>
</feature>
<accession>A0A5B7J4Z0</accession>
<keyword evidence="2" id="KW-0812">Transmembrane</keyword>
<comment type="caution">
    <text evidence="3">The sequence shown here is derived from an EMBL/GenBank/DDBJ whole genome shotgun (WGS) entry which is preliminary data.</text>
</comment>
<proteinExistence type="predicted"/>
<organism evidence="3 4">
    <name type="scientific">Portunus trituberculatus</name>
    <name type="common">Swimming crab</name>
    <name type="synonym">Neptunus trituberculatus</name>
    <dbReference type="NCBI Taxonomy" id="210409"/>
    <lineage>
        <taxon>Eukaryota</taxon>
        <taxon>Metazoa</taxon>
        <taxon>Ecdysozoa</taxon>
        <taxon>Arthropoda</taxon>
        <taxon>Crustacea</taxon>
        <taxon>Multicrustacea</taxon>
        <taxon>Malacostraca</taxon>
        <taxon>Eumalacostraca</taxon>
        <taxon>Eucarida</taxon>
        <taxon>Decapoda</taxon>
        <taxon>Pleocyemata</taxon>
        <taxon>Brachyura</taxon>
        <taxon>Eubrachyura</taxon>
        <taxon>Portunoidea</taxon>
        <taxon>Portunidae</taxon>
        <taxon>Portuninae</taxon>
        <taxon>Portunus</taxon>
    </lineage>
</organism>
<dbReference type="AlphaFoldDB" id="A0A5B7J4Z0"/>
<feature type="compositionally biased region" description="Pro residues" evidence="1">
    <location>
        <begin position="54"/>
        <end position="64"/>
    </location>
</feature>
<dbReference type="Proteomes" id="UP000324222">
    <property type="component" value="Unassembled WGS sequence"/>
</dbReference>
<evidence type="ECO:0000256" key="2">
    <source>
        <dbReference type="SAM" id="Phobius"/>
    </source>
</evidence>
<sequence length="119" mass="12901">MNRGAPVIPFVITFISVYRNYRFDNNSAANAPRPSHTRKATPPAGANGAATTRPPSPSHPPIPAALPHRRAGAPCFLLSDNTKDMIIYTTVTYPALTFTSNFVLFILWRSAYGGERGIG</sequence>
<protein>
    <submittedName>
        <fullName evidence="3">Uncharacterized protein</fullName>
    </submittedName>
</protein>
<keyword evidence="2" id="KW-1133">Transmembrane helix</keyword>
<dbReference type="EMBL" id="VSRR010092842">
    <property type="protein sequence ID" value="MPC92881.1"/>
    <property type="molecule type" value="Genomic_DNA"/>
</dbReference>
<evidence type="ECO:0000313" key="3">
    <source>
        <dbReference type="EMBL" id="MPC92881.1"/>
    </source>
</evidence>
<keyword evidence="4" id="KW-1185">Reference proteome</keyword>
<gene>
    <name evidence="3" type="ORF">E2C01_087994</name>
</gene>
<evidence type="ECO:0000256" key="1">
    <source>
        <dbReference type="SAM" id="MobiDB-lite"/>
    </source>
</evidence>
<keyword evidence="2" id="KW-0472">Membrane</keyword>
<name>A0A5B7J4Z0_PORTR</name>
<feature type="transmembrane region" description="Helical" evidence="2">
    <location>
        <begin position="86"/>
        <end position="108"/>
    </location>
</feature>
<evidence type="ECO:0000313" key="4">
    <source>
        <dbReference type="Proteomes" id="UP000324222"/>
    </source>
</evidence>